<evidence type="ECO:0000313" key="2">
    <source>
        <dbReference type="EMBL" id="PWA95716.1"/>
    </source>
</evidence>
<dbReference type="EMBL" id="PKPP01000222">
    <property type="protein sequence ID" value="PWA95716.1"/>
    <property type="molecule type" value="Genomic_DNA"/>
</dbReference>
<proteinExistence type="predicted"/>
<evidence type="ECO:0000256" key="1">
    <source>
        <dbReference type="SAM" id="Coils"/>
    </source>
</evidence>
<dbReference type="PANTHER" id="PTHR33566:SF6">
    <property type="entry name" value="PROTEIN DEFECTIVE IN MERISTEM SILENCING 3"/>
    <property type="match status" value="1"/>
</dbReference>
<dbReference type="STRING" id="35608.A0A2U1QCI4"/>
<organism evidence="2 3">
    <name type="scientific">Artemisia annua</name>
    <name type="common">Sweet wormwood</name>
    <dbReference type="NCBI Taxonomy" id="35608"/>
    <lineage>
        <taxon>Eukaryota</taxon>
        <taxon>Viridiplantae</taxon>
        <taxon>Streptophyta</taxon>
        <taxon>Embryophyta</taxon>
        <taxon>Tracheophyta</taxon>
        <taxon>Spermatophyta</taxon>
        <taxon>Magnoliopsida</taxon>
        <taxon>eudicotyledons</taxon>
        <taxon>Gunneridae</taxon>
        <taxon>Pentapetalae</taxon>
        <taxon>asterids</taxon>
        <taxon>campanulids</taxon>
        <taxon>Asterales</taxon>
        <taxon>Asteraceae</taxon>
        <taxon>Asteroideae</taxon>
        <taxon>Anthemideae</taxon>
        <taxon>Artemisiinae</taxon>
        <taxon>Artemisia</taxon>
    </lineage>
</organism>
<sequence>MFSPNQHQQQQQQPQMPIHANMLNVQVPPQVNYVGQNDASYAAMNGVPHNPLSQAESLVHSSKKLENELLVLGQNVKHHEDNLVHLTACINSLNDQINDMQVILGKNNSSSTPMPVDGEDRSHKQNQKETVEHIMQHEKSAAGVVCQLKHHHADLASSTNDVLGVVATLGKVNDDNVSRILSEYLGLDTMLALVCTTYKGVEALESYDKEGLVCKNSGLHGLAASVERTIDGRFNVFCLENLRPYVGEFIPDDPQRRLALVKPKLPNGVTPDGFLGFAVNMINVDFAHLSSLTSDGHGIRETLFYTLFSRLQVYKTRAHMLQALPFLSDGAISLDGGIIRSNGIFVIGTCRDEMDVKFGISSCLPENLVDIEKKMKELKWKRDSTLEELKQGEQTLKHVRYTFEVKRQEFFRFMAQSSPYAMQYSIPATPRRPTPR</sequence>
<evidence type="ECO:0008006" key="4">
    <source>
        <dbReference type="Google" id="ProtNLM"/>
    </source>
</evidence>
<comment type="caution">
    <text evidence="2">The sequence shown here is derived from an EMBL/GenBank/DDBJ whole genome shotgun (WGS) entry which is preliminary data.</text>
</comment>
<accession>A0A2U1QCI4</accession>
<name>A0A2U1QCI4_ARTAN</name>
<evidence type="ECO:0000313" key="3">
    <source>
        <dbReference type="Proteomes" id="UP000245207"/>
    </source>
</evidence>
<dbReference type="AlphaFoldDB" id="A0A2U1QCI4"/>
<keyword evidence="1" id="KW-0175">Coiled coil</keyword>
<protein>
    <recommendedName>
        <fullName evidence="4">Defective in meristem silencing 3</fullName>
    </recommendedName>
</protein>
<dbReference type="Proteomes" id="UP000245207">
    <property type="component" value="Unassembled WGS sequence"/>
</dbReference>
<keyword evidence="3" id="KW-1185">Reference proteome</keyword>
<feature type="coiled-coil region" evidence="1">
    <location>
        <begin position="368"/>
        <end position="395"/>
    </location>
</feature>
<dbReference type="OrthoDB" id="10036779at2759"/>
<reference evidence="2 3" key="1">
    <citation type="journal article" date="2018" name="Mol. Plant">
        <title>The genome of Artemisia annua provides insight into the evolution of Asteraceae family and artemisinin biosynthesis.</title>
        <authorList>
            <person name="Shen Q."/>
            <person name="Zhang L."/>
            <person name="Liao Z."/>
            <person name="Wang S."/>
            <person name="Yan T."/>
            <person name="Shi P."/>
            <person name="Liu M."/>
            <person name="Fu X."/>
            <person name="Pan Q."/>
            <person name="Wang Y."/>
            <person name="Lv Z."/>
            <person name="Lu X."/>
            <person name="Zhang F."/>
            <person name="Jiang W."/>
            <person name="Ma Y."/>
            <person name="Chen M."/>
            <person name="Hao X."/>
            <person name="Li L."/>
            <person name="Tang Y."/>
            <person name="Lv G."/>
            <person name="Zhou Y."/>
            <person name="Sun X."/>
            <person name="Brodelius P.E."/>
            <person name="Rose J.K.C."/>
            <person name="Tang K."/>
        </authorList>
    </citation>
    <scope>NUCLEOTIDE SEQUENCE [LARGE SCALE GENOMIC DNA]</scope>
    <source>
        <strain evidence="3">cv. Huhao1</strain>
        <tissue evidence="2">Leaf</tissue>
    </source>
</reference>
<gene>
    <name evidence="2" type="ORF">CTI12_AA047180</name>
</gene>
<dbReference type="PANTHER" id="PTHR33566">
    <property type="entry name" value="EN/SPM-LIKE TRANSPOSON-RELATED"/>
    <property type="match status" value="1"/>
</dbReference>